<reference evidence="2 3" key="1">
    <citation type="submission" date="2015-10" db="EMBL/GenBank/DDBJ databases">
        <title>Genome analyses suggest a sexual origin of heterokaryosis in a supposedly ancient asexual fungus.</title>
        <authorList>
            <person name="Ropars J."/>
            <person name="Sedzielewska K."/>
            <person name="Noel J."/>
            <person name="Charron P."/>
            <person name="Farinelli L."/>
            <person name="Marton T."/>
            <person name="Kruger M."/>
            <person name="Pelin A."/>
            <person name="Brachmann A."/>
            <person name="Corradi N."/>
        </authorList>
    </citation>
    <scope>NUCLEOTIDE SEQUENCE [LARGE SCALE GENOMIC DNA]</scope>
    <source>
        <strain evidence="2 3">A4</strain>
    </source>
</reference>
<dbReference type="SUPFAM" id="SSF56112">
    <property type="entry name" value="Protein kinase-like (PK-like)"/>
    <property type="match status" value="1"/>
</dbReference>
<accession>A0A2I1H0B5</accession>
<dbReference type="GO" id="GO:0005524">
    <property type="term" value="F:ATP binding"/>
    <property type="evidence" value="ECO:0007669"/>
    <property type="project" value="InterPro"/>
</dbReference>
<keyword evidence="3" id="KW-1185">Reference proteome</keyword>
<dbReference type="InterPro" id="IPR000719">
    <property type="entry name" value="Prot_kinase_dom"/>
</dbReference>
<gene>
    <name evidence="2" type="ORF">RhiirA4_469892</name>
</gene>
<evidence type="ECO:0000259" key="1">
    <source>
        <dbReference type="PROSITE" id="PS50011"/>
    </source>
</evidence>
<feature type="non-terminal residue" evidence="2">
    <location>
        <position position="82"/>
    </location>
</feature>
<dbReference type="EMBL" id="LLXI01001183">
    <property type="protein sequence ID" value="PKY52326.1"/>
    <property type="molecule type" value="Genomic_DNA"/>
</dbReference>
<dbReference type="Gene3D" id="1.10.510.10">
    <property type="entry name" value="Transferase(Phosphotransferase) domain 1"/>
    <property type="match status" value="1"/>
</dbReference>
<dbReference type="InterPro" id="IPR011009">
    <property type="entry name" value="Kinase-like_dom_sf"/>
</dbReference>
<organism evidence="2 3">
    <name type="scientific">Rhizophagus irregularis</name>
    <dbReference type="NCBI Taxonomy" id="588596"/>
    <lineage>
        <taxon>Eukaryota</taxon>
        <taxon>Fungi</taxon>
        <taxon>Fungi incertae sedis</taxon>
        <taxon>Mucoromycota</taxon>
        <taxon>Glomeromycotina</taxon>
        <taxon>Glomeromycetes</taxon>
        <taxon>Glomerales</taxon>
        <taxon>Glomeraceae</taxon>
        <taxon>Rhizophagus</taxon>
    </lineage>
</organism>
<evidence type="ECO:0000313" key="3">
    <source>
        <dbReference type="Proteomes" id="UP000234323"/>
    </source>
</evidence>
<sequence>MVHFIVELKSSLNVIKVTLSVSQKLIFHYIHFEKAIHRDLHSGNILYLQIDDYWCISDLGFYGPADKSSTSIYGNLPYIAPE</sequence>
<protein>
    <recommendedName>
        <fullName evidence="1">Protein kinase domain-containing protein</fullName>
    </recommendedName>
</protein>
<dbReference type="AlphaFoldDB" id="A0A2I1H0B5"/>
<proteinExistence type="predicted"/>
<comment type="caution">
    <text evidence="2">The sequence shown here is derived from an EMBL/GenBank/DDBJ whole genome shotgun (WGS) entry which is preliminary data.</text>
</comment>
<name>A0A2I1H0B5_9GLOM</name>
<dbReference type="GO" id="GO:0004672">
    <property type="term" value="F:protein kinase activity"/>
    <property type="evidence" value="ECO:0007669"/>
    <property type="project" value="InterPro"/>
</dbReference>
<dbReference type="PROSITE" id="PS50011">
    <property type="entry name" value="PROTEIN_KINASE_DOM"/>
    <property type="match status" value="1"/>
</dbReference>
<feature type="domain" description="Protein kinase" evidence="1">
    <location>
        <begin position="1"/>
        <end position="82"/>
    </location>
</feature>
<evidence type="ECO:0000313" key="2">
    <source>
        <dbReference type="EMBL" id="PKY52326.1"/>
    </source>
</evidence>
<dbReference type="Proteomes" id="UP000234323">
    <property type="component" value="Unassembled WGS sequence"/>
</dbReference>